<keyword evidence="4 7" id="KW-0067">ATP-binding</keyword>
<dbReference type="PROSITE" id="PS50893">
    <property type="entry name" value="ABC_TRANSPORTER_2"/>
    <property type="match status" value="1"/>
</dbReference>
<dbReference type="SUPFAM" id="SSF52540">
    <property type="entry name" value="P-loop containing nucleoside triphosphate hydrolases"/>
    <property type="match status" value="1"/>
</dbReference>
<keyword evidence="8" id="KW-1185">Reference proteome</keyword>
<dbReference type="InterPro" id="IPR050763">
    <property type="entry name" value="ABC_transporter_ATP-binding"/>
</dbReference>
<feature type="domain" description="ABC transporter" evidence="6">
    <location>
        <begin position="1"/>
        <end position="187"/>
    </location>
</feature>
<comment type="caution">
    <text evidence="7">The sequence shown here is derived from an EMBL/GenBank/DDBJ whole genome shotgun (WGS) entry which is preliminary data.</text>
</comment>
<evidence type="ECO:0000256" key="1">
    <source>
        <dbReference type="ARBA" id="ARBA00004202"/>
    </source>
</evidence>
<evidence type="ECO:0000259" key="6">
    <source>
        <dbReference type="PROSITE" id="PS50893"/>
    </source>
</evidence>
<keyword evidence="2" id="KW-0813">Transport</keyword>
<reference evidence="7 8" key="1">
    <citation type="submission" date="2020-08" db="EMBL/GenBank/DDBJ databases">
        <title>Sequencing the genomes of 1000 actinobacteria strains.</title>
        <authorList>
            <person name="Klenk H.-P."/>
        </authorList>
    </citation>
    <scope>NUCLEOTIDE SEQUENCE [LARGE SCALE GENOMIC DNA]</scope>
    <source>
        <strain evidence="7 8">DSM 44230</strain>
    </source>
</reference>
<dbReference type="GO" id="GO:0005524">
    <property type="term" value="F:ATP binding"/>
    <property type="evidence" value="ECO:0007669"/>
    <property type="project" value="UniProtKB-KW"/>
</dbReference>
<dbReference type="InterPro" id="IPR027417">
    <property type="entry name" value="P-loop_NTPase"/>
</dbReference>
<comment type="subcellular location">
    <subcellularLocation>
        <location evidence="1">Cell membrane</location>
        <topology evidence="1">Peripheral membrane protein</topology>
    </subcellularLocation>
</comment>
<dbReference type="GO" id="GO:0005886">
    <property type="term" value="C:plasma membrane"/>
    <property type="evidence" value="ECO:0007669"/>
    <property type="project" value="UniProtKB-SubCell"/>
</dbReference>
<dbReference type="InterPro" id="IPR003439">
    <property type="entry name" value="ABC_transporter-like_ATP-bd"/>
</dbReference>
<sequence length="272" mass="29482">MLATLIRADEGEVRVLGHDVRRDPEAVRRVLGLAGQYSTVDDKLTGFENLELIAKLRGQRRAAARVTATELLERFRLTGAGRRLSGTYSGGMRRRLDLAAALVGSPGLVILDEPTTGLDPEARLDTWESITNLADGGTTVVLTTQYLEEADRLADRIAVIDHGRIIAEGTSDELKRATGASKLVIGLAHEQDLELAARIATEAGGQPATVDRRARRVEAAAEDGPAALARALEMLRGNEIEVLDLALSRPTLDEVFLRLTAREPRRNPVGTR</sequence>
<dbReference type="Pfam" id="PF00005">
    <property type="entry name" value="ABC_tran"/>
    <property type="match status" value="1"/>
</dbReference>
<evidence type="ECO:0000256" key="5">
    <source>
        <dbReference type="ARBA" id="ARBA00023251"/>
    </source>
</evidence>
<dbReference type="PANTHER" id="PTHR42711:SF19">
    <property type="entry name" value="DOXORUBICIN RESISTANCE ATP-BINDING PROTEIN DRRA"/>
    <property type="match status" value="1"/>
</dbReference>
<dbReference type="InterPro" id="IPR017871">
    <property type="entry name" value="ABC_transporter-like_CS"/>
</dbReference>
<dbReference type="GO" id="GO:0016887">
    <property type="term" value="F:ATP hydrolysis activity"/>
    <property type="evidence" value="ECO:0007669"/>
    <property type="project" value="InterPro"/>
</dbReference>
<dbReference type="Proteomes" id="UP000533598">
    <property type="component" value="Unassembled WGS sequence"/>
</dbReference>
<gene>
    <name evidence="7" type="ORF">HNR67_004548</name>
</gene>
<dbReference type="PANTHER" id="PTHR42711">
    <property type="entry name" value="ABC TRANSPORTER ATP-BINDING PROTEIN"/>
    <property type="match status" value="1"/>
</dbReference>
<evidence type="ECO:0000256" key="4">
    <source>
        <dbReference type="ARBA" id="ARBA00022840"/>
    </source>
</evidence>
<organism evidence="7 8">
    <name type="scientific">Crossiella cryophila</name>
    <dbReference type="NCBI Taxonomy" id="43355"/>
    <lineage>
        <taxon>Bacteria</taxon>
        <taxon>Bacillati</taxon>
        <taxon>Actinomycetota</taxon>
        <taxon>Actinomycetes</taxon>
        <taxon>Pseudonocardiales</taxon>
        <taxon>Pseudonocardiaceae</taxon>
        <taxon>Crossiella</taxon>
    </lineage>
</organism>
<dbReference type="Gene3D" id="3.40.50.300">
    <property type="entry name" value="P-loop containing nucleotide triphosphate hydrolases"/>
    <property type="match status" value="1"/>
</dbReference>
<dbReference type="PROSITE" id="PS00211">
    <property type="entry name" value="ABC_TRANSPORTER_1"/>
    <property type="match status" value="1"/>
</dbReference>
<protein>
    <submittedName>
        <fullName evidence="7">ABC-2 type transport system ATP-binding protein</fullName>
    </submittedName>
</protein>
<keyword evidence="5" id="KW-0046">Antibiotic resistance</keyword>
<name>A0A7W7CC23_9PSEU</name>
<evidence type="ECO:0000256" key="3">
    <source>
        <dbReference type="ARBA" id="ARBA00022741"/>
    </source>
</evidence>
<evidence type="ECO:0000313" key="7">
    <source>
        <dbReference type="EMBL" id="MBB4678430.1"/>
    </source>
</evidence>
<dbReference type="EMBL" id="JACHMH010000001">
    <property type="protein sequence ID" value="MBB4678430.1"/>
    <property type="molecule type" value="Genomic_DNA"/>
</dbReference>
<evidence type="ECO:0000256" key="2">
    <source>
        <dbReference type="ARBA" id="ARBA00022448"/>
    </source>
</evidence>
<proteinExistence type="predicted"/>
<evidence type="ECO:0000313" key="8">
    <source>
        <dbReference type="Proteomes" id="UP000533598"/>
    </source>
</evidence>
<dbReference type="AlphaFoldDB" id="A0A7W7CC23"/>
<accession>A0A7W7CC23</accession>
<dbReference type="GO" id="GO:0046677">
    <property type="term" value="P:response to antibiotic"/>
    <property type="evidence" value="ECO:0007669"/>
    <property type="project" value="UniProtKB-KW"/>
</dbReference>
<keyword evidence="3" id="KW-0547">Nucleotide-binding</keyword>